<dbReference type="InterPro" id="IPR010540">
    <property type="entry name" value="CmpB_TMEM229"/>
</dbReference>
<evidence type="ECO:0000313" key="2">
    <source>
        <dbReference type="EMBL" id="HIV38912.1"/>
    </source>
</evidence>
<comment type="caution">
    <text evidence="2">The sequence shown here is derived from an EMBL/GenBank/DDBJ whole genome shotgun (WGS) entry which is preliminary data.</text>
</comment>
<feature type="transmembrane region" description="Helical" evidence="1">
    <location>
        <begin position="66"/>
        <end position="88"/>
    </location>
</feature>
<feature type="transmembrane region" description="Helical" evidence="1">
    <location>
        <begin position="146"/>
        <end position="167"/>
    </location>
</feature>
<keyword evidence="1" id="KW-0812">Transmembrane</keyword>
<feature type="transmembrane region" description="Helical" evidence="1">
    <location>
        <begin position="38"/>
        <end position="60"/>
    </location>
</feature>
<reference evidence="2" key="2">
    <citation type="submission" date="2021-04" db="EMBL/GenBank/DDBJ databases">
        <authorList>
            <person name="Gilroy R."/>
        </authorList>
    </citation>
    <scope>NUCLEOTIDE SEQUENCE</scope>
    <source>
        <strain evidence="2">CHK195-9823</strain>
    </source>
</reference>
<feature type="transmembrane region" description="Helical" evidence="1">
    <location>
        <begin position="298"/>
        <end position="318"/>
    </location>
</feature>
<feature type="transmembrane region" description="Helical" evidence="1">
    <location>
        <begin position="6"/>
        <end position="26"/>
    </location>
</feature>
<keyword evidence="1" id="KW-0472">Membrane</keyword>
<proteinExistence type="predicted"/>
<dbReference type="EMBL" id="DXIQ01000050">
    <property type="protein sequence ID" value="HIV38912.1"/>
    <property type="molecule type" value="Genomic_DNA"/>
</dbReference>
<gene>
    <name evidence="2" type="ORF">H9747_07925</name>
</gene>
<sequence>MEYTRIDLFWIFIVYSFAGWCAGVIANAMRRKRFINTGFLNLPICPVYGVIGVAYCIFLPELKHRIFFLFLGGAVVAFLVIVITGVILEKVFNRKWWDYSQARFQFQGYLNYLHLLFFGAAAVASIWFINPLILDLIHMLPDKVETVLEICLGLLVLTDVVFCVATVTQMHRSAVQAAFFDYVQNFTEDFGNALTRRVQRRMTKAYPNIQLGKILEVLKPKEKATVFAQGCSFYKLVWMFIIGAVGGVAVETVFCRFTMGEWMSRSSFVWGPFSIVWGFGCSFLTALLYRYRDKSDRYIFFYGTVLGGFYEYACSVLSERIFGTVFWDYSEIPFNLGGRINLLYCFFWGIAAVVWIKILYPRFSRWIEKIPMKPGKIITWCAVVFLTVDMIMSALALYRYNDRLTHPEPDNALEAFLDQHFDDQRMEKVYPNAKVQGADGTWEKMNEMNK</sequence>
<organism evidence="2 3">
    <name type="scientific">Candidatus Blautia stercorigallinarum</name>
    <dbReference type="NCBI Taxonomy" id="2838501"/>
    <lineage>
        <taxon>Bacteria</taxon>
        <taxon>Bacillati</taxon>
        <taxon>Bacillota</taxon>
        <taxon>Clostridia</taxon>
        <taxon>Lachnospirales</taxon>
        <taxon>Lachnospiraceae</taxon>
        <taxon>Blautia</taxon>
    </lineage>
</organism>
<protein>
    <submittedName>
        <fullName evidence="2">ABC transporter permease</fullName>
    </submittedName>
</protein>
<feature type="transmembrane region" description="Helical" evidence="1">
    <location>
        <begin position="271"/>
        <end position="291"/>
    </location>
</feature>
<feature type="transmembrane region" description="Helical" evidence="1">
    <location>
        <begin position="338"/>
        <end position="356"/>
    </location>
</feature>
<dbReference type="Pfam" id="PF06541">
    <property type="entry name" value="ABC_trans_CmpB"/>
    <property type="match status" value="2"/>
</dbReference>
<accession>A0A9D1TG07</accession>
<evidence type="ECO:0000313" key="3">
    <source>
        <dbReference type="Proteomes" id="UP000886814"/>
    </source>
</evidence>
<keyword evidence="1" id="KW-1133">Transmembrane helix</keyword>
<name>A0A9D1TG07_9FIRM</name>
<reference evidence="2" key="1">
    <citation type="journal article" date="2021" name="PeerJ">
        <title>Extensive microbial diversity within the chicken gut microbiome revealed by metagenomics and culture.</title>
        <authorList>
            <person name="Gilroy R."/>
            <person name="Ravi A."/>
            <person name="Getino M."/>
            <person name="Pursley I."/>
            <person name="Horton D.L."/>
            <person name="Alikhan N.F."/>
            <person name="Baker D."/>
            <person name="Gharbi K."/>
            <person name="Hall N."/>
            <person name="Watson M."/>
            <person name="Adriaenssens E.M."/>
            <person name="Foster-Nyarko E."/>
            <person name="Jarju S."/>
            <person name="Secka A."/>
            <person name="Antonio M."/>
            <person name="Oren A."/>
            <person name="Chaudhuri R.R."/>
            <person name="La Ragione R."/>
            <person name="Hildebrand F."/>
            <person name="Pallen M.J."/>
        </authorList>
    </citation>
    <scope>NUCLEOTIDE SEQUENCE</scope>
    <source>
        <strain evidence="2">CHK195-9823</strain>
    </source>
</reference>
<evidence type="ECO:0000256" key="1">
    <source>
        <dbReference type="SAM" id="Phobius"/>
    </source>
</evidence>
<dbReference type="Proteomes" id="UP000886814">
    <property type="component" value="Unassembled WGS sequence"/>
</dbReference>
<feature type="transmembrane region" description="Helical" evidence="1">
    <location>
        <begin position="377"/>
        <end position="398"/>
    </location>
</feature>
<feature type="transmembrane region" description="Helical" evidence="1">
    <location>
        <begin position="236"/>
        <end position="259"/>
    </location>
</feature>
<feature type="transmembrane region" description="Helical" evidence="1">
    <location>
        <begin position="109"/>
        <end position="134"/>
    </location>
</feature>
<dbReference type="AlphaFoldDB" id="A0A9D1TG07"/>